<comment type="caution">
    <text evidence="2">The sequence shown here is derived from an EMBL/GenBank/DDBJ whole genome shotgun (WGS) entry which is preliminary data.</text>
</comment>
<sequence length="168" mass="19208">MKKQSVGITDFSTYDQNPYSPSGMESKRFIRQKDERVFINQETGEVVTMRVADESVTRITDPKAFIKLFQESLTSVGDLTVPGLKVLVYMMMKLKPGGDEVTIVVDSFLDHFDYGISENGQRSKMPYYKGIADLLSHKLIARKRGYDHTYFINVDAFFNGDRTKLVKQ</sequence>
<reference evidence="2 3" key="1">
    <citation type="submission" date="2019-01" db="EMBL/GenBank/DDBJ databases">
        <title>Spirosoma flava sp. nov., a propanil-degrading bacterium isolated from herbicide-contaminated soil.</title>
        <authorList>
            <person name="Zhang L."/>
            <person name="Jiang J.-D."/>
        </authorList>
    </citation>
    <scope>NUCLEOTIDE SEQUENCE [LARGE SCALE GENOMIC DNA]</scope>
    <source>
        <strain evidence="2 3">TY50</strain>
    </source>
</reference>
<evidence type="ECO:0000313" key="2">
    <source>
        <dbReference type="EMBL" id="RYC69605.1"/>
    </source>
</evidence>
<feature type="compositionally biased region" description="Polar residues" evidence="1">
    <location>
        <begin position="1"/>
        <end position="20"/>
    </location>
</feature>
<proteinExistence type="predicted"/>
<dbReference type="RefSeq" id="WP_129601801.1">
    <property type="nucleotide sequence ID" value="NZ_SBLB01000003.1"/>
</dbReference>
<evidence type="ECO:0008006" key="4">
    <source>
        <dbReference type="Google" id="ProtNLM"/>
    </source>
</evidence>
<dbReference type="Proteomes" id="UP000290407">
    <property type="component" value="Unassembled WGS sequence"/>
</dbReference>
<evidence type="ECO:0000313" key="3">
    <source>
        <dbReference type="Proteomes" id="UP000290407"/>
    </source>
</evidence>
<keyword evidence="3" id="KW-1185">Reference proteome</keyword>
<name>A0A4Q2UPQ7_9BACT</name>
<gene>
    <name evidence="2" type="ORF">EQG79_13460</name>
</gene>
<feature type="region of interest" description="Disordered" evidence="1">
    <location>
        <begin position="1"/>
        <end position="25"/>
    </location>
</feature>
<accession>A0A4Q2UPQ7</accession>
<dbReference type="AlphaFoldDB" id="A0A4Q2UPQ7"/>
<evidence type="ECO:0000256" key="1">
    <source>
        <dbReference type="SAM" id="MobiDB-lite"/>
    </source>
</evidence>
<dbReference type="EMBL" id="SBLB01000003">
    <property type="protein sequence ID" value="RYC69605.1"/>
    <property type="molecule type" value="Genomic_DNA"/>
</dbReference>
<organism evidence="2 3">
    <name type="scientific">Spirosoma sordidisoli</name>
    <dbReference type="NCBI Taxonomy" id="2502893"/>
    <lineage>
        <taxon>Bacteria</taxon>
        <taxon>Pseudomonadati</taxon>
        <taxon>Bacteroidota</taxon>
        <taxon>Cytophagia</taxon>
        <taxon>Cytophagales</taxon>
        <taxon>Cytophagaceae</taxon>
        <taxon>Spirosoma</taxon>
    </lineage>
</organism>
<protein>
    <recommendedName>
        <fullName evidence="4">Plasmid replication protein RepL domain-containing protein</fullName>
    </recommendedName>
</protein>